<evidence type="ECO:0000313" key="2">
    <source>
        <dbReference type="EMBL" id="SHJ57377.1"/>
    </source>
</evidence>
<dbReference type="Proteomes" id="UP000184232">
    <property type="component" value="Unassembled WGS sequence"/>
</dbReference>
<evidence type="ECO:0000259" key="1">
    <source>
        <dbReference type="SMART" id="SM01235"/>
    </source>
</evidence>
<accession>A0A1M6KEV4</accession>
<protein>
    <submittedName>
        <fullName evidence="2">Haem-binding domain-containing protein</fullName>
    </submittedName>
</protein>
<dbReference type="EMBL" id="FQZH01000004">
    <property type="protein sequence ID" value="SHJ57377.1"/>
    <property type="molecule type" value="Genomic_DNA"/>
</dbReference>
<gene>
    <name evidence="2" type="ORF">SAMN05444337_2266</name>
</gene>
<name>A0A1M6KEV4_9FLAO</name>
<dbReference type="SMART" id="SM01235">
    <property type="entry name" value="Haem_bd"/>
    <property type="match status" value="1"/>
</dbReference>
<dbReference type="InterPro" id="IPR025992">
    <property type="entry name" value="Haem-bd"/>
</dbReference>
<dbReference type="OrthoDB" id="196738at2"/>
<sequence>MKKIFYILLLAFVVIQFFQIDKTNPPVDESQDFLKINNTPEAIATQIKASCYDCHSNESKYPWYSNIQPVAWFLKHHIDEGREELNFSEFGTYTAERQAHKLDECAELIEKDEMPLSSYTIIHKDAVLDANQKELLLNYFKELHSKTKE</sequence>
<dbReference type="STRING" id="683124.SAMN05444337_2266"/>
<dbReference type="AlphaFoldDB" id="A0A1M6KEV4"/>
<reference evidence="2 3" key="1">
    <citation type="submission" date="2016-11" db="EMBL/GenBank/DDBJ databases">
        <authorList>
            <person name="Jaros S."/>
            <person name="Januszkiewicz K."/>
            <person name="Wedrychowicz H."/>
        </authorList>
    </citation>
    <scope>NUCLEOTIDE SEQUENCE [LARGE SCALE GENOMIC DNA]</scope>
    <source>
        <strain evidence="2 3">DSM 22807</strain>
    </source>
</reference>
<feature type="domain" description="Haem-binding" evidence="1">
    <location>
        <begin position="9"/>
        <end position="144"/>
    </location>
</feature>
<evidence type="ECO:0000313" key="3">
    <source>
        <dbReference type="Proteomes" id="UP000184232"/>
    </source>
</evidence>
<proteinExistence type="predicted"/>
<dbReference type="RefSeq" id="WP_072785105.1">
    <property type="nucleotide sequence ID" value="NZ_CP045292.1"/>
</dbReference>
<organism evidence="2 3">
    <name type="scientific">Flavobacterium haoranii</name>
    <dbReference type="NCBI Taxonomy" id="683124"/>
    <lineage>
        <taxon>Bacteria</taxon>
        <taxon>Pseudomonadati</taxon>
        <taxon>Bacteroidota</taxon>
        <taxon>Flavobacteriia</taxon>
        <taxon>Flavobacteriales</taxon>
        <taxon>Flavobacteriaceae</taxon>
        <taxon>Flavobacterium</taxon>
    </lineage>
</organism>
<keyword evidence="3" id="KW-1185">Reference proteome</keyword>
<dbReference type="Pfam" id="PF14376">
    <property type="entry name" value="Haem_bd"/>
    <property type="match status" value="1"/>
</dbReference>